<reference evidence="1" key="1">
    <citation type="journal article" date="2020" name="Stud. Mycol.">
        <title>101 Dothideomycetes genomes: a test case for predicting lifestyles and emergence of pathogens.</title>
        <authorList>
            <person name="Haridas S."/>
            <person name="Albert R."/>
            <person name="Binder M."/>
            <person name="Bloem J."/>
            <person name="Labutti K."/>
            <person name="Salamov A."/>
            <person name="Andreopoulos B."/>
            <person name="Baker S."/>
            <person name="Barry K."/>
            <person name="Bills G."/>
            <person name="Bluhm B."/>
            <person name="Cannon C."/>
            <person name="Castanera R."/>
            <person name="Culley D."/>
            <person name="Daum C."/>
            <person name="Ezra D."/>
            <person name="Gonzalez J."/>
            <person name="Henrissat B."/>
            <person name="Kuo A."/>
            <person name="Liang C."/>
            <person name="Lipzen A."/>
            <person name="Lutzoni F."/>
            <person name="Magnuson J."/>
            <person name="Mondo S."/>
            <person name="Nolan M."/>
            <person name="Ohm R."/>
            <person name="Pangilinan J."/>
            <person name="Park H.-J."/>
            <person name="Ramirez L."/>
            <person name="Alfaro M."/>
            <person name="Sun H."/>
            <person name="Tritt A."/>
            <person name="Yoshinaga Y."/>
            <person name="Zwiers L.-H."/>
            <person name="Turgeon B."/>
            <person name="Goodwin S."/>
            <person name="Spatafora J."/>
            <person name="Crous P."/>
            <person name="Grigoriev I."/>
        </authorList>
    </citation>
    <scope>NUCLEOTIDE SEQUENCE</scope>
    <source>
        <strain evidence="1">CBS 262.69</strain>
    </source>
</reference>
<keyword evidence="2" id="KW-1185">Reference proteome</keyword>
<name>A0A6G1IA20_9PEZI</name>
<gene>
    <name evidence="1" type="ORF">EJ06DRAFT_15147</name>
</gene>
<evidence type="ECO:0000313" key="2">
    <source>
        <dbReference type="Proteomes" id="UP000799640"/>
    </source>
</evidence>
<evidence type="ECO:0000313" key="1">
    <source>
        <dbReference type="EMBL" id="KAF2405153.1"/>
    </source>
</evidence>
<accession>A0A6G1IA20</accession>
<dbReference type="EMBL" id="ML996687">
    <property type="protein sequence ID" value="KAF2405153.1"/>
    <property type="molecule type" value="Genomic_DNA"/>
</dbReference>
<dbReference type="AlphaFoldDB" id="A0A6G1IA20"/>
<sequence length="197" mass="21987">MLQMLQENGKNYPSLCSSSPLSSHQSFPFINTTTYICSRHPFSFSYSTQISLSISLYSPLPYQTPSLHTVLFLFFSTFSTTTLFPFLPSPPPPSYLPTYLPNPPPSPSSHPTLFISAPLHYPIAPTLATNPSLALLFHQNPTIFLYPVLYCSPPLPHTLATFYQHHPNSKTLLEPFHCHTATLRSFPFPRPATSTTG</sequence>
<organism evidence="1 2">
    <name type="scientific">Trichodelitschia bisporula</name>
    <dbReference type="NCBI Taxonomy" id="703511"/>
    <lineage>
        <taxon>Eukaryota</taxon>
        <taxon>Fungi</taxon>
        <taxon>Dikarya</taxon>
        <taxon>Ascomycota</taxon>
        <taxon>Pezizomycotina</taxon>
        <taxon>Dothideomycetes</taxon>
        <taxon>Dothideomycetes incertae sedis</taxon>
        <taxon>Phaeotrichales</taxon>
        <taxon>Phaeotrichaceae</taxon>
        <taxon>Trichodelitschia</taxon>
    </lineage>
</organism>
<dbReference type="Proteomes" id="UP000799640">
    <property type="component" value="Unassembled WGS sequence"/>
</dbReference>
<proteinExistence type="predicted"/>
<protein>
    <submittedName>
        <fullName evidence="1">Uncharacterized protein</fullName>
    </submittedName>
</protein>